<reference evidence="6" key="1">
    <citation type="submission" date="2017-02" db="UniProtKB">
        <authorList>
            <consortium name="WormBaseParasite"/>
        </authorList>
    </citation>
    <scope>IDENTIFICATION</scope>
</reference>
<evidence type="ECO:0000256" key="1">
    <source>
        <dbReference type="PROSITE-ProRule" id="PRU00475"/>
    </source>
</evidence>
<dbReference type="GO" id="GO:0005634">
    <property type="term" value="C:nucleus"/>
    <property type="evidence" value="ECO:0007669"/>
    <property type="project" value="UniProtKB-SubCell"/>
</dbReference>
<evidence type="ECO:0000313" key="4">
    <source>
        <dbReference type="Proteomes" id="UP000038040"/>
    </source>
</evidence>
<evidence type="ECO:0000259" key="2">
    <source>
        <dbReference type="PROSITE" id="PS51136"/>
    </source>
</evidence>
<dbReference type="PROSITE" id="PS51136">
    <property type="entry name" value="WAC"/>
    <property type="match status" value="1"/>
</dbReference>
<dbReference type="InterPro" id="IPR013136">
    <property type="entry name" value="WSTF_Acf1_Cbp146"/>
</dbReference>
<gene>
    <name evidence="3" type="ORF">DME_LOCUS6084</name>
</gene>
<accession>A0A0N4U4K8</accession>
<keyword evidence="5" id="KW-1185">Reference proteome</keyword>
<feature type="domain" description="WAC" evidence="2">
    <location>
        <begin position="18"/>
        <end position="95"/>
    </location>
</feature>
<evidence type="ECO:0000313" key="3">
    <source>
        <dbReference type="EMBL" id="VDN56111.1"/>
    </source>
</evidence>
<name>A0A0N4U4K8_DRAME</name>
<sequence length="95" mass="11254">MPLRDGILWEKQVHKNADSKFCISLTGECFGTEEEMEKRKQEYNECIWSCRHIAYDDPVRTFMDALEIETKAIEDIRNRFSIDLIADFCKTVHYS</sequence>
<evidence type="ECO:0000313" key="5">
    <source>
        <dbReference type="Proteomes" id="UP000274756"/>
    </source>
</evidence>
<comment type="subcellular location">
    <subcellularLocation>
        <location evidence="1">Nucleus</location>
    </subcellularLocation>
</comment>
<protein>
    <submittedName>
        <fullName evidence="6">WAC domain-containing protein</fullName>
    </submittedName>
</protein>
<dbReference type="EMBL" id="UYYG01001154">
    <property type="protein sequence ID" value="VDN56111.1"/>
    <property type="molecule type" value="Genomic_DNA"/>
</dbReference>
<dbReference type="WBParaSite" id="DME_0000172401-mRNA-1">
    <property type="protein sequence ID" value="DME_0000172401-mRNA-1"/>
    <property type="gene ID" value="DME_0000172401"/>
</dbReference>
<reference evidence="3 5" key="2">
    <citation type="submission" date="2018-11" db="EMBL/GenBank/DDBJ databases">
        <authorList>
            <consortium name="Pathogen Informatics"/>
        </authorList>
    </citation>
    <scope>NUCLEOTIDE SEQUENCE [LARGE SCALE GENOMIC DNA]</scope>
</reference>
<dbReference type="Proteomes" id="UP000274756">
    <property type="component" value="Unassembled WGS sequence"/>
</dbReference>
<proteinExistence type="predicted"/>
<dbReference type="Pfam" id="PF10537">
    <property type="entry name" value="WAC_Acf1_DNA_bd"/>
    <property type="match status" value="1"/>
</dbReference>
<evidence type="ECO:0000313" key="6">
    <source>
        <dbReference type="WBParaSite" id="DME_0000172401-mRNA-1"/>
    </source>
</evidence>
<dbReference type="Proteomes" id="UP000038040">
    <property type="component" value="Unplaced"/>
</dbReference>
<organism evidence="4 6">
    <name type="scientific">Dracunculus medinensis</name>
    <name type="common">Guinea worm</name>
    <dbReference type="NCBI Taxonomy" id="318479"/>
    <lineage>
        <taxon>Eukaryota</taxon>
        <taxon>Metazoa</taxon>
        <taxon>Ecdysozoa</taxon>
        <taxon>Nematoda</taxon>
        <taxon>Chromadorea</taxon>
        <taxon>Rhabditida</taxon>
        <taxon>Spirurina</taxon>
        <taxon>Dracunculoidea</taxon>
        <taxon>Dracunculidae</taxon>
        <taxon>Dracunculus</taxon>
    </lineage>
</organism>
<keyword evidence="1" id="KW-0539">Nucleus</keyword>
<dbReference type="AlphaFoldDB" id="A0A0N4U4K8"/>